<proteinExistence type="predicted"/>
<name>A0A1M7JFQ7_9FIRM</name>
<evidence type="ECO:0008006" key="4">
    <source>
        <dbReference type="Google" id="ProtNLM"/>
    </source>
</evidence>
<sequence length="232" mass="25550">MTKLIKLELERINLRPYFISSAIFGIVQLVFTYFVAYVAQVEQEVQFMNYGNILLFTGVISTFLFGILSATMYARLIVEEYSGKRLALLFSYPVGRQKTFIAKTLIVLLFVMLSMFLCTMLSIGIFAITEGFCPIVSEVMTSDILITAFCNMLVSLVAVSAIGLLSMRIGFIKKSISTTLISAFILSGIYGNIAISKVGNSAISLIIATVSLLVILAILVTLSCKINHMEVE</sequence>
<feature type="transmembrane region" description="Helical" evidence="1">
    <location>
        <begin position="144"/>
        <end position="165"/>
    </location>
</feature>
<organism evidence="2 3">
    <name type="scientific">Anaerosporobacter mobilis DSM 15930</name>
    <dbReference type="NCBI Taxonomy" id="1120996"/>
    <lineage>
        <taxon>Bacteria</taxon>
        <taxon>Bacillati</taxon>
        <taxon>Bacillota</taxon>
        <taxon>Clostridia</taxon>
        <taxon>Lachnospirales</taxon>
        <taxon>Lachnospiraceae</taxon>
        <taxon>Anaerosporobacter</taxon>
    </lineage>
</organism>
<keyword evidence="1" id="KW-1133">Transmembrane helix</keyword>
<feature type="transmembrane region" description="Helical" evidence="1">
    <location>
        <begin position="53"/>
        <end position="78"/>
    </location>
</feature>
<keyword evidence="3" id="KW-1185">Reference proteome</keyword>
<evidence type="ECO:0000313" key="2">
    <source>
        <dbReference type="EMBL" id="SHM51805.1"/>
    </source>
</evidence>
<keyword evidence="1" id="KW-0472">Membrane</keyword>
<evidence type="ECO:0000256" key="1">
    <source>
        <dbReference type="SAM" id="Phobius"/>
    </source>
</evidence>
<dbReference type="OrthoDB" id="9784784at2"/>
<feature type="transmembrane region" description="Helical" evidence="1">
    <location>
        <begin position="177"/>
        <end position="195"/>
    </location>
</feature>
<dbReference type="Proteomes" id="UP000184038">
    <property type="component" value="Unassembled WGS sequence"/>
</dbReference>
<dbReference type="RefSeq" id="WP_073287660.1">
    <property type="nucleotide sequence ID" value="NZ_FRCP01000011.1"/>
</dbReference>
<accession>A0A1M7JFQ7</accession>
<feature type="transmembrane region" description="Helical" evidence="1">
    <location>
        <begin position="21"/>
        <end position="41"/>
    </location>
</feature>
<dbReference type="Pfam" id="PF12730">
    <property type="entry name" value="ABC2_membrane_4"/>
    <property type="match status" value="1"/>
</dbReference>
<evidence type="ECO:0000313" key="3">
    <source>
        <dbReference type="Proteomes" id="UP000184038"/>
    </source>
</evidence>
<dbReference type="AlphaFoldDB" id="A0A1M7JFQ7"/>
<gene>
    <name evidence="2" type="ORF">SAMN02746066_02245</name>
</gene>
<feature type="transmembrane region" description="Helical" evidence="1">
    <location>
        <begin position="201"/>
        <end position="222"/>
    </location>
</feature>
<dbReference type="STRING" id="1120996.SAMN02746066_02245"/>
<feature type="transmembrane region" description="Helical" evidence="1">
    <location>
        <begin position="105"/>
        <end position="129"/>
    </location>
</feature>
<keyword evidence="1" id="KW-0812">Transmembrane</keyword>
<reference evidence="2 3" key="1">
    <citation type="submission" date="2016-11" db="EMBL/GenBank/DDBJ databases">
        <authorList>
            <person name="Jaros S."/>
            <person name="Januszkiewicz K."/>
            <person name="Wedrychowicz H."/>
        </authorList>
    </citation>
    <scope>NUCLEOTIDE SEQUENCE [LARGE SCALE GENOMIC DNA]</scope>
    <source>
        <strain evidence="2 3">DSM 15930</strain>
    </source>
</reference>
<dbReference type="EMBL" id="FRCP01000011">
    <property type="protein sequence ID" value="SHM51805.1"/>
    <property type="molecule type" value="Genomic_DNA"/>
</dbReference>
<protein>
    <recommendedName>
        <fullName evidence="4">ABC-2 family transporter protein</fullName>
    </recommendedName>
</protein>